<protein>
    <recommendedName>
        <fullName evidence="2">dUTP diphosphatase</fullName>
        <ecNumber evidence="2">3.6.1.23</ecNumber>
    </recommendedName>
</protein>
<dbReference type="Gene3D" id="2.70.40.10">
    <property type="match status" value="1"/>
</dbReference>
<dbReference type="SUPFAM" id="SSF51283">
    <property type="entry name" value="dUTPase-like"/>
    <property type="match status" value="1"/>
</dbReference>
<dbReference type="PANTHER" id="PTHR11241:SF0">
    <property type="entry name" value="DEOXYURIDINE 5'-TRIPHOSPHATE NUCLEOTIDOHYDROLASE"/>
    <property type="match status" value="1"/>
</dbReference>
<keyword evidence="3" id="KW-0378">Hydrolase</keyword>
<reference evidence="6 7" key="1">
    <citation type="submission" date="2023-11" db="EMBL/GenBank/DDBJ databases">
        <authorList>
            <person name="Cook R."/>
            <person name="Crisci M."/>
            <person name="Pye H."/>
            <person name="Adriaenssens E."/>
            <person name="Santini J."/>
        </authorList>
    </citation>
    <scope>NUCLEOTIDE SEQUENCE [LARGE SCALE GENOMIC DNA]</scope>
    <source>
        <strain evidence="6">Lak_Megaphage_RVC_JS4_GC31</strain>
    </source>
</reference>
<organism evidence="6 7">
    <name type="scientific">phage Lak_Megaphage_RVC_JS4_GC31</name>
    <dbReference type="NCBI Taxonomy" id="3109228"/>
    <lineage>
        <taxon>Viruses</taxon>
        <taxon>Duplodnaviria</taxon>
        <taxon>Heunggongvirae</taxon>
        <taxon>Uroviricota</taxon>
        <taxon>Caudoviricetes</taxon>
        <taxon>Caudoviricetes code 15 clade</taxon>
    </lineage>
</organism>
<comment type="similarity">
    <text evidence="1">Belongs to the dUTPase family.</text>
</comment>
<proteinExistence type="inferred from homology"/>
<dbReference type="Pfam" id="PF00692">
    <property type="entry name" value="dUTPase"/>
    <property type="match status" value="1"/>
</dbReference>
<dbReference type="CDD" id="cd07557">
    <property type="entry name" value="trimeric_dUTPase"/>
    <property type="match status" value="1"/>
</dbReference>
<sequence length="189" mass="21551">MSFEKKVQFTRVRNVTIPKRANKHDAGTDFFVPFYDKQFLEDMIIKNTNNRIFYKPILKSDPYTGKDYVADMEFVIPAGEQIMIPSGIKVWINGKNTYLQATNKSGVASKFHLDVMANTIDADYQGEVHINLSNNGNTEITIKCGQKLVQFIHKFYIDTEWDEISNDEYNNIEPSDRGEGMAGSTGIFS</sequence>
<dbReference type="InterPro" id="IPR036157">
    <property type="entry name" value="dUTPase-like_sf"/>
</dbReference>
<evidence type="ECO:0000256" key="2">
    <source>
        <dbReference type="ARBA" id="ARBA00012379"/>
    </source>
</evidence>
<name>A0ABZ0Z291_9CAUD</name>
<evidence type="ECO:0000259" key="5">
    <source>
        <dbReference type="Pfam" id="PF00692"/>
    </source>
</evidence>
<keyword evidence="7" id="KW-1185">Reference proteome</keyword>
<dbReference type="InterPro" id="IPR033704">
    <property type="entry name" value="dUTPase_trimeric"/>
</dbReference>
<keyword evidence="4" id="KW-0546">Nucleotide metabolism</keyword>
<feature type="domain" description="dUTPase-like" evidence="5">
    <location>
        <begin position="65"/>
        <end position="186"/>
    </location>
</feature>
<dbReference type="PANTHER" id="PTHR11241">
    <property type="entry name" value="DEOXYURIDINE 5'-TRIPHOSPHATE NUCLEOTIDOHYDROLASE"/>
    <property type="match status" value="1"/>
</dbReference>
<dbReference type="Proteomes" id="UP001349343">
    <property type="component" value="Segment"/>
</dbReference>
<evidence type="ECO:0000256" key="3">
    <source>
        <dbReference type="ARBA" id="ARBA00022801"/>
    </source>
</evidence>
<evidence type="ECO:0000313" key="6">
    <source>
        <dbReference type="EMBL" id="WQJ53144.1"/>
    </source>
</evidence>
<dbReference type="EMBL" id="OR769222">
    <property type="protein sequence ID" value="WQJ53144.1"/>
    <property type="molecule type" value="Genomic_DNA"/>
</dbReference>
<evidence type="ECO:0000313" key="7">
    <source>
        <dbReference type="Proteomes" id="UP001349343"/>
    </source>
</evidence>
<dbReference type="EC" id="3.6.1.23" evidence="2"/>
<evidence type="ECO:0000256" key="1">
    <source>
        <dbReference type="ARBA" id="ARBA00006581"/>
    </source>
</evidence>
<evidence type="ECO:0000256" key="4">
    <source>
        <dbReference type="ARBA" id="ARBA00023080"/>
    </source>
</evidence>
<dbReference type="InterPro" id="IPR029054">
    <property type="entry name" value="dUTPase-like"/>
</dbReference>
<dbReference type="InterPro" id="IPR008181">
    <property type="entry name" value="dUTPase"/>
</dbReference>
<accession>A0ABZ0Z291</accession>